<dbReference type="GO" id="GO:0005525">
    <property type="term" value="F:GTP binding"/>
    <property type="evidence" value="ECO:0007669"/>
    <property type="project" value="UniProtKB-KW"/>
</dbReference>
<evidence type="ECO:0000313" key="5">
    <source>
        <dbReference type="Proteomes" id="UP000677054"/>
    </source>
</evidence>
<dbReference type="OrthoDB" id="10268034at2759"/>
<dbReference type="Proteomes" id="UP000677054">
    <property type="component" value="Unassembled WGS sequence"/>
</dbReference>
<feature type="binding site" evidence="2">
    <location>
        <position position="169"/>
    </location>
    <ligand>
        <name>Mg(2+)</name>
        <dbReference type="ChEBI" id="CHEBI:18420"/>
    </ligand>
</feature>
<dbReference type="PIRSF" id="PIRSF006809">
    <property type="entry name" value="GTP-binding_hflX_prd"/>
    <property type="match status" value="1"/>
</dbReference>
<protein>
    <recommendedName>
        <fullName evidence="3">Hflx-type G domain-containing protein</fullName>
    </recommendedName>
</protein>
<dbReference type="Gene3D" id="3.40.50.300">
    <property type="entry name" value="P-loop containing nucleotide triphosphate hydrolases"/>
    <property type="match status" value="1"/>
</dbReference>
<keyword evidence="2" id="KW-0460">Magnesium</keyword>
<keyword evidence="1" id="KW-0547">Nucleotide-binding</keyword>
<proteinExistence type="predicted"/>
<evidence type="ECO:0000313" key="4">
    <source>
        <dbReference type="EMBL" id="CAD7245398.1"/>
    </source>
</evidence>
<feature type="binding site" evidence="1">
    <location>
        <begin position="189"/>
        <end position="192"/>
    </location>
    <ligand>
        <name>GTP</name>
        <dbReference type="ChEBI" id="CHEBI:37565"/>
    </ligand>
</feature>
<dbReference type="Pfam" id="PF16360">
    <property type="entry name" value="GTP-bdg_M"/>
    <property type="match status" value="1"/>
</dbReference>
<dbReference type="SUPFAM" id="SSF52540">
    <property type="entry name" value="P-loop containing nucleoside triphosphate hydrolases"/>
    <property type="match status" value="1"/>
</dbReference>
<dbReference type="PROSITE" id="PS51705">
    <property type="entry name" value="G_HFLX"/>
    <property type="match status" value="1"/>
</dbReference>
<dbReference type="NCBIfam" id="TIGR03156">
    <property type="entry name" value="GTP_HflX"/>
    <property type="match status" value="1"/>
</dbReference>
<dbReference type="PANTHER" id="PTHR10229">
    <property type="entry name" value="GTP-BINDING PROTEIN HFLX"/>
    <property type="match status" value="1"/>
</dbReference>
<dbReference type="CDD" id="cd01878">
    <property type="entry name" value="HflX"/>
    <property type="match status" value="1"/>
</dbReference>
<dbReference type="EMBL" id="CAJPEV010000846">
    <property type="protein sequence ID" value="CAG0889028.1"/>
    <property type="molecule type" value="Genomic_DNA"/>
</dbReference>
<evidence type="ECO:0000259" key="3">
    <source>
        <dbReference type="PROSITE" id="PS51705"/>
    </source>
</evidence>
<dbReference type="Pfam" id="PF01926">
    <property type="entry name" value="MMR_HSR1"/>
    <property type="match status" value="1"/>
</dbReference>
<dbReference type="AlphaFoldDB" id="A0A7R8X7T4"/>
<name>A0A7R8X7T4_9CRUS</name>
<comment type="cofactor">
    <cofactor evidence="2">
        <name>Mg(2+)</name>
        <dbReference type="ChEBI" id="CHEBI:18420"/>
    </cofactor>
</comment>
<feature type="binding site" evidence="2">
    <location>
        <position position="148"/>
    </location>
    <ligand>
        <name>Mg(2+)</name>
        <dbReference type="ChEBI" id="CHEBI:18420"/>
    </ligand>
</feature>
<evidence type="ECO:0000256" key="2">
    <source>
        <dbReference type="PIRSR" id="PIRSR006809-2"/>
    </source>
</evidence>
<dbReference type="InterPro" id="IPR006073">
    <property type="entry name" value="GTP-bd"/>
</dbReference>
<keyword evidence="1" id="KW-0342">GTP-binding</keyword>
<dbReference type="InterPro" id="IPR032305">
    <property type="entry name" value="GTP-bd_M"/>
</dbReference>
<gene>
    <name evidence="4" type="ORF">DSTB1V02_LOCUS5271</name>
</gene>
<dbReference type="InterPro" id="IPR042108">
    <property type="entry name" value="GTPase_HflX_N_sf"/>
</dbReference>
<dbReference type="InterPro" id="IPR027417">
    <property type="entry name" value="P-loop_NTPase"/>
</dbReference>
<dbReference type="Gene3D" id="3.40.50.11060">
    <property type="entry name" value="GTPase HflX, N-terminal domain"/>
    <property type="match status" value="1"/>
</dbReference>
<dbReference type="FunFam" id="3.40.50.300:FF:000886">
    <property type="entry name" value="Putative GTP-binding protein 6"/>
    <property type="match status" value="1"/>
</dbReference>
<dbReference type="GO" id="GO:0046872">
    <property type="term" value="F:metal ion binding"/>
    <property type="evidence" value="ECO:0007669"/>
    <property type="project" value="UniProtKB-KW"/>
</dbReference>
<dbReference type="InterPro" id="IPR030394">
    <property type="entry name" value="G_HFLX_dom"/>
</dbReference>
<feature type="binding site" evidence="1">
    <location>
        <begin position="167"/>
        <end position="171"/>
    </location>
    <ligand>
        <name>GTP</name>
        <dbReference type="ChEBI" id="CHEBI:37565"/>
    </ligand>
</feature>
<feature type="binding site" evidence="1">
    <location>
        <begin position="131"/>
        <end position="148"/>
    </location>
    <ligand>
        <name>GTP</name>
        <dbReference type="ChEBI" id="CHEBI:37565"/>
    </ligand>
</feature>
<organism evidence="4">
    <name type="scientific">Darwinula stevensoni</name>
    <dbReference type="NCBI Taxonomy" id="69355"/>
    <lineage>
        <taxon>Eukaryota</taxon>
        <taxon>Metazoa</taxon>
        <taxon>Ecdysozoa</taxon>
        <taxon>Arthropoda</taxon>
        <taxon>Crustacea</taxon>
        <taxon>Oligostraca</taxon>
        <taxon>Ostracoda</taxon>
        <taxon>Podocopa</taxon>
        <taxon>Podocopida</taxon>
        <taxon>Darwinulocopina</taxon>
        <taxon>Darwinuloidea</taxon>
        <taxon>Darwinulidae</taxon>
        <taxon>Darwinula</taxon>
    </lineage>
</organism>
<dbReference type="GO" id="GO:0005737">
    <property type="term" value="C:cytoplasm"/>
    <property type="evidence" value="ECO:0007669"/>
    <property type="project" value="TreeGrafter"/>
</dbReference>
<reference evidence="4" key="1">
    <citation type="submission" date="2020-11" db="EMBL/GenBank/DDBJ databases">
        <authorList>
            <person name="Tran Van P."/>
        </authorList>
    </citation>
    <scope>NUCLEOTIDE SEQUENCE</scope>
</reference>
<feature type="binding site" evidence="1">
    <location>
        <begin position="259"/>
        <end position="262"/>
    </location>
    <ligand>
        <name>GTP</name>
        <dbReference type="ChEBI" id="CHEBI:37565"/>
    </ligand>
</feature>
<evidence type="ECO:0000256" key="1">
    <source>
        <dbReference type="PIRSR" id="PIRSR006809-1"/>
    </source>
</evidence>
<dbReference type="PANTHER" id="PTHR10229:SF0">
    <property type="entry name" value="GTP-BINDING PROTEIN 6-RELATED"/>
    <property type="match status" value="1"/>
</dbReference>
<keyword evidence="5" id="KW-1185">Reference proteome</keyword>
<sequence>MGKKLFFIYLNLIYRQLEEGFKVPVYDRYNVVLQIFQQHAQSQVAKLQVALAEIPYLRSRLHGLALGDLDRGGGGVGAIGGSGETLLETRRRLLEIREGKLKNALESLKRHRQVTRMSRIREQVPTVAVVGYTNAALIWPILIVTGKTSLIKALTGEKSLEPKDHLFATLDVTMHSGLLPSRLTTLFVDTVGFIADIPLALIQAFAATLEDALMADVIVHVRDMSHPDAKNQERTVLDTLTKSLSAERKKLDGMITIGNKIDCLGPNELEEMKSTASQNGLFLTSCINRTGLEEVREEIEKRLMEVKELAVLHFSIPAGGEEARWLYKYCTVTEEFLNPEDSQKTCLKVIISKASLGRFHKAFPLLHPIL</sequence>
<dbReference type="GO" id="GO:0043022">
    <property type="term" value="F:ribosome binding"/>
    <property type="evidence" value="ECO:0007669"/>
    <property type="project" value="TreeGrafter"/>
</dbReference>
<keyword evidence="2" id="KW-0479">Metal-binding</keyword>
<dbReference type="EMBL" id="LR900363">
    <property type="protein sequence ID" value="CAD7245398.1"/>
    <property type="molecule type" value="Genomic_DNA"/>
</dbReference>
<feature type="domain" description="Hflx-type G" evidence="3">
    <location>
        <begin position="125"/>
        <end position="307"/>
    </location>
</feature>
<accession>A0A7R8X7T4</accession>
<dbReference type="InterPro" id="IPR016496">
    <property type="entry name" value="GTPase_HflX"/>
</dbReference>